<dbReference type="PANTHER" id="PTHR48100">
    <property type="entry name" value="BROAD-SPECIFICITY PHOSPHATASE YOR283W-RELATED"/>
    <property type="match status" value="1"/>
</dbReference>
<dbReference type="Gene3D" id="3.40.50.1240">
    <property type="entry name" value="Phosphoglycerate mutase-like"/>
    <property type="match status" value="1"/>
</dbReference>
<reference evidence="1 2" key="1">
    <citation type="submission" date="2018-12" db="EMBL/GenBank/DDBJ databases">
        <title>First genome draft of Desulfovibrio legallis sp. nov.</title>
        <authorList>
            <person name="Ben Dhia O."/>
            <person name="Najjari A."/>
            <person name="Ferjani R."/>
            <person name="Fhoula I."/>
            <person name="Fardeau M.-L."/>
            <person name="Boudabbous A."/>
            <person name="Ouzari H.I."/>
        </authorList>
    </citation>
    <scope>NUCLEOTIDE SEQUENCE [LARGE SCALE GENOMIC DNA]</scope>
    <source>
        <strain evidence="1 2">H1T</strain>
    </source>
</reference>
<gene>
    <name evidence="1" type="ORF">EB812_04595</name>
</gene>
<dbReference type="EMBL" id="SIXC01000004">
    <property type="protein sequence ID" value="TBH80858.1"/>
    <property type="molecule type" value="Genomic_DNA"/>
</dbReference>
<dbReference type="PANTHER" id="PTHR48100:SF62">
    <property type="entry name" value="GLUCOSYL-3-PHOSPHOGLYCERATE PHOSPHATASE"/>
    <property type="match status" value="1"/>
</dbReference>
<evidence type="ECO:0000313" key="2">
    <source>
        <dbReference type="Proteomes" id="UP000292919"/>
    </source>
</evidence>
<dbReference type="InterPro" id="IPR050275">
    <property type="entry name" value="PGM_Phosphatase"/>
</dbReference>
<dbReference type="InterPro" id="IPR029033">
    <property type="entry name" value="His_PPase_superfam"/>
</dbReference>
<dbReference type="Proteomes" id="UP000292919">
    <property type="component" value="Unassembled WGS sequence"/>
</dbReference>
<sequence length="193" mass="21046">MKGVWLIRHGSLPANPQRRMVGARAIPLSPWGRAQASALGREMPPALARAVQAVVCSDLQRCQESAALLLAAAPWPGTPPPLHTEPDLREISLGCWEGLTRAEIAARFPGAWEARGAQLAHYAPPGGESFAQVQARALRAVGRWRTRCPEGTLLLISHAGVIRCLLAHYLALPLGELLRIPQYYACRAFLPEW</sequence>
<proteinExistence type="predicted"/>
<dbReference type="GO" id="GO:0005737">
    <property type="term" value="C:cytoplasm"/>
    <property type="evidence" value="ECO:0007669"/>
    <property type="project" value="TreeGrafter"/>
</dbReference>
<dbReference type="Pfam" id="PF00300">
    <property type="entry name" value="His_Phos_1"/>
    <property type="match status" value="1"/>
</dbReference>
<accession>A0A6H3FA61</accession>
<dbReference type="SUPFAM" id="SSF53254">
    <property type="entry name" value="Phosphoglycerate mutase-like"/>
    <property type="match status" value="1"/>
</dbReference>
<protein>
    <submittedName>
        <fullName evidence="1">Histidine phosphatase family protein</fullName>
    </submittedName>
</protein>
<dbReference type="SMART" id="SM00855">
    <property type="entry name" value="PGAM"/>
    <property type="match status" value="1"/>
</dbReference>
<dbReference type="PIRSF" id="PIRSF000709">
    <property type="entry name" value="6PFK_2-Ptase"/>
    <property type="match status" value="1"/>
</dbReference>
<dbReference type="InterPro" id="IPR013078">
    <property type="entry name" value="His_Pase_superF_clade-1"/>
</dbReference>
<dbReference type="RefSeq" id="WP_118229892.1">
    <property type="nucleotide sequence ID" value="NZ_DBFBQU010000175.1"/>
</dbReference>
<name>A0A6H3FA61_9BACT</name>
<evidence type="ECO:0000313" key="1">
    <source>
        <dbReference type="EMBL" id="TBH80858.1"/>
    </source>
</evidence>
<dbReference type="GO" id="GO:0016791">
    <property type="term" value="F:phosphatase activity"/>
    <property type="evidence" value="ECO:0007669"/>
    <property type="project" value="TreeGrafter"/>
</dbReference>
<dbReference type="AlphaFoldDB" id="A0A6H3FA61"/>
<organism evidence="1 2">
    <name type="scientific">Desulfovibrio legallii</name>
    <dbReference type="NCBI Taxonomy" id="571438"/>
    <lineage>
        <taxon>Bacteria</taxon>
        <taxon>Pseudomonadati</taxon>
        <taxon>Thermodesulfobacteriota</taxon>
        <taxon>Desulfovibrionia</taxon>
        <taxon>Desulfovibrionales</taxon>
        <taxon>Desulfovibrionaceae</taxon>
        <taxon>Desulfovibrio</taxon>
    </lineage>
</organism>
<dbReference type="CDD" id="cd07067">
    <property type="entry name" value="HP_PGM_like"/>
    <property type="match status" value="1"/>
</dbReference>
<comment type="caution">
    <text evidence="1">The sequence shown here is derived from an EMBL/GenBank/DDBJ whole genome shotgun (WGS) entry which is preliminary data.</text>
</comment>
<keyword evidence="2" id="KW-1185">Reference proteome</keyword>